<dbReference type="CDD" id="cd00917">
    <property type="entry name" value="PG-PI_TP"/>
    <property type="match status" value="1"/>
</dbReference>
<dbReference type="InterPro" id="IPR039670">
    <property type="entry name" value="NPC2-like"/>
</dbReference>
<evidence type="ECO:0000256" key="6">
    <source>
        <dbReference type="ARBA" id="ARBA00022729"/>
    </source>
</evidence>
<evidence type="ECO:0000256" key="4">
    <source>
        <dbReference type="ARBA" id="ARBA00016056"/>
    </source>
</evidence>
<dbReference type="PANTHER" id="PTHR11306">
    <property type="entry name" value="NIEMANN PICK TYPE C2 PROTEIN NPC2-RELATED"/>
    <property type="match status" value="1"/>
</dbReference>
<evidence type="ECO:0000256" key="2">
    <source>
        <dbReference type="ARBA" id="ARBA00006370"/>
    </source>
</evidence>
<dbReference type="GeneID" id="30964221"/>
<feature type="chain" id="PRO_5008910448" description="Phosphatidylglycerol/phosphatidylinositol transfer protein" evidence="8">
    <location>
        <begin position="21"/>
        <end position="208"/>
    </location>
</feature>
<keyword evidence="6 8" id="KW-0732">Signal</keyword>
<dbReference type="GO" id="GO:0032366">
    <property type="term" value="P:intracellular sterol transport"/>
    <property type="evidence" value="ECO:0007669"/>
    <property type="project" value="InterPro"/>
</dbReference>
<dbReference type="FunFam" id="2.60.40.770:FF:000004">
    <property type="entry name" value="Phosphatidylglycerol/phosphatidylinositol transfer protein"/>
    <property type="match status" value="1"/>
</dbReference>
<feature type="signal peptide" evidence="8">
    <location>
        <begin position="1"/>
        <end position="20"/>
    </location>
</feature>
<evidence type="ECO:0000313" key="11">
    <source>
        <dbReference type="Proteomes" id="UP000095038"/>
    </source>
</evidence>
<evidence type="ECO:0000256" key="8">
    <source>
        <dbReference type="SAM" id="SignalP"/>
    </source>
</evidence>
<comment type="function">
    <text evidence="1">Catalyzes the intermembrane transfer of phosphatidylglycerol and phosphatidylinositol.</text>
</comment>
<comment type="subunit">
    <text evidence="3">Monomer.</text>
</comment>
<dbReference type="SMART" id="SM00737">
    <property type="entry name" value="ML"/>
    <property type="match status" value="1"/>
</dbReference>
<dbReference type="OrthoDB" id="6409159at2759"/>
<dbReference type="SUPFAM" id="SSF81296">
    <property type="entry name" value="E set domains"/>
    <property type="match status" value="1"/>
</dbReference>
<proteinExistence type="inferred from homology"/>
<dbReference type="Pfam" id="PF02221">
    <property type="entry name" value="E1_DerP2_DerF2"/>
    <property type="match status" value="1"/>
</dbReference>
<dbReference type="AlphaFoldDB" id="A0A1D2VGI6"/>
<protein>
    <recommendedName>
        <fullName evidence="4">Phosphatidylglycerol/phosphatidylinositol transfer protein</fullName>
    </recommendedName>
</protein>
<dbReference type="RefSeq" id="XP_020046920.1">
    <property type="nucleotide sequence ID" value="XM_020190585.1"/>
</dbReference>
<evidence type="ECO:0000256" key="1">
    <source>
        <dbReference type="ARBA" id="ARBA00002053"/>
    </source>
</evidence>
<dbReference type="PANTHER" id="PTHR11306:SF0">
    <property type="entry name" value="PHOSPHATIDYLGLYCEROL_PHOSPHATIDYLINOSITOL TRANSFER PROTEIN"/>
    <property type="match status" value="1"/>
</dbReference>
<dbReference type="InterPro" id="IPR014756">
    <property type="entry name" value="Ig_E-set"/>
</dbReference>
<accession>A0A1D2VGI6</accession>
<dbReference type="GO" id="GO:0032934">
    <property type="term" value="F:sterol binding"/>
    <property type="evidence" value="ECO:0007669"/>
    <property type="project" value="InterPro"/>
</dbReference>
<organism evidence="10 11">
    <name type="scientific">Ascoidea rubescens DSM 1968</name>
    <dbReference type="NCBI Taxonomy" id="1344418"/>
    <lineage>
        <taxon>Eukaryota</taxon>
        <taxon>Fungi</taxon>
        <taxon>Dikarya</taxon>
        <taxon>Ascomycota</taxon>
        <taxon>Saccharomycotina</taxon>
        <taxon>Saccharomycetes</taxon>
        <taxon>Ascoideaceae</taxon>
        <taxon>Ascoidea</taxon>
    </lineage>
</organism>
<dbReference type="InterPro" id="IPR033917">
    <property type="entry name" value="ML_PG-PI_TP"/>
</dbReference>
<reference evidence="11" key="1">
    <citation type="submission" date="2016-05" db="EMBL/GenBank/DDBJ databases">
        <title>Comparative genomics of biotechnologically important yeasts.</title>
        <authorList>
            <consortium name="DOE Joint Genome Institute"/>
            <person name="Riley R."/>
            <person name="Haridas S."/>
            <person name="Wolfe K.H."/>
            <person name="Lopes M.R."/>
            <person name="Hittinger C.T."/>
            <person name="Goker M."/>
            <person name="Salamov A."/>
            <person name="Wisecaver J."/>
            <person name="Long T.M."/>
            <person name="Aerts A.L."/>
            <person name="Barry K."/>
            <person name="Choi C."/>
            <person name="Clum A."/>
            <person name="Coughlan A.Y."/>
            <person name="Deshpande S."/>
            <person name="Douglass A.P."/>
            <person name="Hanson S.J."/>
            <person name="Klenk H.-P."/>
            <person name="Labutti K."/>
            <person name="Lapidus A."/>
            <person name="Lindquist E."/>
            <person name="Lipzen A."/>
            <person name="Meier-Kolthoff J.P."/>
            <person name="Ohm R.A."/>
            <person name="Otillar R.P."/>
            <person name="Pangilinan J."/>
            <person name="Peng Y."/>
            <person name="Rokas A."/>
            <person name="Rosa C.A."/>
            <person name="Scheuner C."/>
            <person name="Sibirny A.A."/>
            <person name="Slot J.C."/>
            <person name="Stielow J.B."/>
            <person name="Sun H."/>
            <person name="Kurtzman C.P."/>
            <person name="Blackwell M."/>
            <person name="Grigoriev I.V."/>
            <person name="Jeffries T.W."/>
        </authorList>
    </citation>
    <scope>NUCLEOTIDE SEQUENCE [LARGE SCALE GENOMIC DNA]</scope>
    <source>
        <strain evidence="11">DSM 1968</strain>
    </source>
</reference>
<dbReference type="EMBL" id="KV454481">
    <property type="protein sequence ID" value="ODV60613.1"/>
    <property type="molecule type" value="Genomic_DNA"/>
</dbReference>
<dbReference type="InParanoid" id="A0A1D2VGI6"/>
<comment type="similarity">
    <text evidence="2">Belongs to the NPC2 family.</text>
</comment>
<keyword evidence="7" id="KW-0445">Lipid transport</keyword>
<dbReference type="FunCoup" id="A0A1D2VGI6">
    <property type="interactions" value="106"/>
</dbReference>
<sequence>MVSFKQLASFSLLVCTPVFSSPIVIGGSSEGNFQDEFSLQFPGPPGTKPIPGDNPCAICDTYEPQLLTINSLTITPNPPEAGSNLTIEATGFLKEDITDGAYVAVEVRYGYVKLVNQEFDLCEQIENVDMSCPITKGPRTIKKVVELPKEIPPGKYTVKAQAFTDEDEYITCLTASVTFAIPPPKLSSITESVKGWVSNVKRAFVAYL</sequence>
<dbReference type="Proteomes" id="UP000095038">
    <property type="component" value="Unassembled WGS sequence"/>
</dbReference>
<dbReference type="Gene3D" id="2.60.40.770">
    <property type="match status" value="1"/>
</dbReference>
<evidence type="ECO:0000259" key="9">
    <source>
        <dbReference type="SMART" id="SM00737"/>
    </source>
</evidence>
<evidence type="ECO:0000256" key="3">
    <source>
        <dbReference type="ARBA" id="ARBA00011245"/>
    </source>
</evidence>
<dbReference type="InterPro" id="IPR003172">
    <property type="entry name" value="ML_dom"/>
</dbReference>
<keyword evidence="5" id="KW-0813">Transport</keyword>
<gene>
    <name evidence="10" type="ORF">ASCRUDRAFT_35246</name>
</gene>
<evidence type="ECO:0000256" key="7">
    <source>
        <dbReference type="ARBA" id="ARBA00023055"/>
    </source>
</evidence>
<evidence type="ECO:0000313" key="10">
    <source>
        <dbReference type="EMBL" id="ODV60613.1"/>
    </source>
</evidence>
<name>A0A1D2VGI6_9ASCO</name>
<feature type="domain" description="MD-2-related lipid-recognition" evidence="9">
    <location>
        <begin position="59"/>
        <end position="177"/>
    </location>
</feature>
<evidence type="ECO:0000256" key="5">
    <source>
        <dbReference type="ARBA" id="ARBA00022448"/>
    </source>
</evidence>
<keyword evidence="11" id="KW-1185">Reference proteome</keyword>